<gene>
    <name evidence="4" type="ORF">A7J05_19035</name>
</gene>
<name>A0ABM6GVW3_9ACTN</name>
<dbReference type="Pfam" id="PF14016">
    <property type="entry name" value="DUF4232"/>
    <property type="match status" value="1"/>
</dbReference>
<dbReference type="RefSeq" id="WP_076685464.1">
    <property type="nucleotide sequence ID" value="NZ_CP015588.1"/>
</dbReference>
<sequence>MKLTHASKTASKTLLAGLALLGTLALTACDNGDDGSDTAGPRPEPAASASADSGQDGGSGSSDKGSDSAGNGSGPGSGSSGNGSEGTAAGTGSNENGEVGICRSDELEVTAADNTTGKEEGIVTVVFKNGGGRDCAINGYAGVDLRTADGDTMSVDRNGEQARREILKDGETAAFNITFPVNNSGGSGVRIAKLLVTPPNETKTVAVAWPAGSLPVSGEASGPKLSVGPVGKVSDSPAG</sequence>
<feature type="region of interest" description="Disordered" evidence="1">
    <location>
        <begin position="27"/>
        <end position="99"/>
    </location>
</feature>
<feature type="region of interest" description="Disordered" evidence="1">
    <location>
        <begin position="212"/>
        <end position="239"/>
    </location>
</feature>
<dbReference type="PROSITE" id="PS51257">
    <property type="entry name" value="PROKAR_LIPOPROTEIN"/>
    <property type="match status" value="1"/>
</dbReference>
<evidence type="ECO:0000256" key="1">
    <source>
        <dbReference type="SAM" id="MobiDB-lite"/>
    </source>
</evidence>
<evidence type="ECO:0000313" key="5">
    <source>
        <dbReference type="Proteomes" id="UP000187191"/>
    </source>
</evidence>
<evidence type="ECO:0000313" key="4">
    <source>
        <dbReference type="EMBL" id="APY87534.1"/>
    </source>
</evidence>
<feature type="signal peptide" evidence="2">
    <location>
        <begin position="1"/>
        <end position="28"/>
    </location>
</feature>
<evidence type="ECO:0000256" key="2">
    <source>
        <dbReference type="SAM" id="SignalP"/>
    </source>
</evidence>
<feature type="compositionally biased region" description="Gly residues" evidence="1">
    <location>
        <begin position="71"/>
        <end position="84"/>
    </location>
</feature>
<proteinExistence type="predicted"/>
<keyword evidence="5" id="KW-1185">Reference proteome</keyword>
<organism evidence="4 5">
    <name type="scientific">Streptomyces alfalfae</name>
    <dbReference type="NCBI Taxonomy" id="1642299"/>
    <lineage>
        <taxon>Bacteria</taxon>
        <taxon>Bacillati</taxon>
        <taxon>Actinomycetota</taxon>
        <taxon>Actinomycetes</taxon>
        <taxon>Kitasatosporales</taxon>
        <taxon>Streptomycetaceae</taxon>
        <taxon>Streptomyces</taxon>
    </lineage>
</organism>
<feature type="domain" description="DUF4232" evidence="3">
    <location>
        <begin position="102"/>
        <end position="230"/>
    </location>
</feature>
<evidence type="ECO:0000259" key="3">
    <source>
        <dbReference type="Pfam" id="PF14016"/>
    </source>
</evidence>
<dbReference type="InterPro" id="IPR025326">
    <property type="entry name" value="DUF4232"/>
</dbReference>
<dbReference type="EMBL" id="CP015588">
    <property type="protein sequence ID" value="APY87534.1"/>
    <property type="molecule type" value="Genomic_DNA"/>
</dbReference>
<feature type="chain" id="PRO_5045476635" description="DUF4232 domain-containing protein" evidence="2">
    <location>
        <begin position="29"/>
        <end position="239"/>
    </location>
</feature>
<feature type="compositionally biased region" description="Low complexity" evidence="1">
    <location>
        <begin position="85"/>
        <end position="94"/>
    </location>
</feature>
<protein>
    <recommendedName>
        <fullName evidence="3">DUF4232 domain-containing protein</fullName>
    </recommendedName>
</protein>
<dbReference type="Proteomes" id="UP000187191">
    <property type="component" value="Chromosome"/>
</dbReference>
<feature type="compositionally biased region" description="Low complexity" evidence="1">
    <location>
        <begin position="61"/>
        <end position="70"/>
    </location>
</feature>
<keyword evidence="2" id="KW-0732">Signal</keyword>
<accession>A0ABM6GVW3</accession>
<reference evidence="4 5" key="1">
    <citation type="submission" date="2016-05" db="EMBL/GenBank/DDBJ databases">
        <authorList>
            <person name="Gu J."/>
        </authorList>
    </citation>
    <scope>NUCLEOTIDE SEQUENCE [LARGE SCALE GENOMIC DNA]</scope>
    <source>
        <strain evidence="4 5">ACCC40021</strain>
    </source>
</reference>